<comment type="caution">
    <text evidence="1">The sequence shown here is derived from an EMBL/GenBank/DDBJ whole genome shotgun (WGS) entry which is preliminary data.</text>
</comment>
<reference evidence="1" key="1">
    <citation type="submission" date="2020-09" db="EMBL/GenBank/DDBJ databases">
        <title>Genome-Enabled Discovery of Anthraquinone Biosynthesis in Senna tora.</title>
        <authorList>
            <person name="Kang S.-H."/>
            <person name="Pandey R.P."/>
            <person name="Lee C.-M."/>
            <person name="Sim J.-S."/>
            <person name="Jeong J.-T."/>
            <person name="Choi B.-S."/>
            <person name="Jung M."/>
            <person name="Ginzburg D."/>
            <person name="Zhao K."/>
            <person name="Won S.Y."/>
            <person name="Oh T.-J."/>
            <person name="Yu Y."/>
            <person name="Kim N.-H."/>
            <person name="Lee O.R."/>
            <person name="Lee T.-H."/>
            <person name="Bashyal P."/>
            <person name="Kim T.-S."/>
            <person name="Lee W.-H."/>
            <person name="Kawkins C."/>
            <person name="Kim C.-K."/>
            <person name="Kim J.S."/>
            <person name="Ahn B.O."/>
            <person name="Rhee S.Y."/>
            <person name="Sohng J.K."/>
        </authorList>
    </citation>
    <scope>NUCLEOTIDE SEQUENCE</scope>
    <source>
        <tissue evidence="1">Leaf</tissue>
    </source>
</reference>
<dbReference type="EMBL" id="JAAIUW010000008">
    <property type="protein sequence ID" value="KAF7817966.1"/>
    <property type="molecule type" value="Genomic_DNA"/>
</dbReference>
<proteinExistence type="predicted"/>
<dbReference type="AlphaFoldDB" id="A0A834TBE5"/>
<evidence type="ECO:0000313" key="1">
    <source>
        <dbReference type="EMBL" id="KAF7817966.1"/>
    </source>
</evidence>
<keyword evidence="2" id="KW-1185">Reference proteome</keyword>
<gene>
    <name evidence="1" type="ORF">G2W53_023421</name>
</gene>
<dbReference type="Proteomes" id="UP000634136">
    <property type="component" value="Unassembled WGS sequence"/>
</dbReference>
<name>A0A834TBE5_9FABA</name>
<organism evidence="1 2">
    <name type="scientific">Senna tora</name>
    <dbReference type="NCBI Taxonomy" id="362788"/>
    <lineage>
        <taxon>Eukaryota</taxon>
        <taxon>Viridiplantae</taxon>
        <taxon>Streptophyta</taxon>
        <taxon>Embryophyta</taxon>
        <taxon>Tracheophyta</taxon>
        <taxon>Spermatophyta</taxon>
        <taxon>Magnoliopsida</taxon>
        <taxon>eudicotyledons</taxon>
        <taxon>Gunneridae</taxon>
        <taxon>Pentapetalae</taxon>
        <taxon>rosids</taxon>
        <taxon>fabids</taxon>
        <taxon>Fabales</taxon>
        <taxon>Fabaceae</taxon>
        <taxon>Caesalpinioideae</taxon>
        <taxon>Cassia clade</taxon>
        <taxon>Senna</taxon>
    </lineage>
</organism>
<protein>
    <submittedName>
        <fullName evidence="1">Uncharacterized protein</fullName>
    </submittedName>
</protein>
<sequence length="38" mass="4350">MAVLPKLNTRRLRLVQWRIGIEGGIARITMNSSVWLVT</sequence>
<evidence type="ECO:0000313" key="2">
    <source>
        <dbReference type="Proteomes" id="UP000634136"/>
    </source>
</evidence>
<accession>A0A834TBE5</accession>